<accession>A0A6J5MGJ8</accession>
<evidence type="ECO:0000313" key="1">
    <source>
        <dbReference type="EMBL" id="CAB4144473.1"/>
    </source>
</evidence>
<name>A0A6J5MGJ8_9CAUD</name>
<reference evidence="1" key="1">
    <citation type="submission" date="2020-04" db="EMBL/GenBank/DDBJ databases">
        <authorList>
            <person name="Chiriac C."/>
            <person name="Salcher M."/>
            <person name="Ghai R."/>
            <person name="Kavagutti S V."/>
        </authorList>
    </citation>
    <scope>NUCLEOTIDE SEQUENCE</scope>
</reference>
<gene>
    <name evidence="1" type="ORF">UFOVP468_32</name>
</gene>
<protein>
    <submittedName>
        <fullName evidence="1">Uncharacterized protein</fullName>
    </submittedName>
</protein>
<proteinExistence type="predicted"/>
<organism evidence="1">
    <name type="scientific">uncultured Caudovirales phage</name>
    <dbReference type="NCBI Taxonomy" id="2100421"/>
    <lineage>
        <taxon>Viruses</taxon>
        <taxon>Duplodnaviria</taxon>
        <taxon>Heunggongvirae</taxon>
        <taxon>Uroviricota</taxon>
        <taxon>Caudoviricetes</taxon>
        <taxon>Peduoviridae</taxon>
        <taxon>Maltschvirus</taxon>
        <taxon>Maltschvirus maltsch</taxon>
    </lineage>
</organism>
<sequence>MSRFGKIIMPNSYDTEGDFYDALYEEEEAARAAEQAAEDEGEGE</sequence>
<dbReference type="EMBL" id="LR796432">
    <property type="protein sequence ID" value="CAB4144473.1"/>
    <property type="molecule type" value="Genomic_DNA"/>
</dbReference>